<sequence length="58" mass="6391">MGWVWTAVGVWVLLAVPIAVLLGRVIRRADHQEHEASTDGPVPRPVPRRPARGPGPHR</sequence>
<keyword evidence="2" id="KW-0812">Transmembrane</keyword>
<accession>A0A239J6D1</accession>
<evidence type="ECO:0000313" key="4">
    <source>
        <dbReference type="Proteomes" id="UP000198373"/>
    </source>
</evidence>
<evidence type="ECO:0000256" key="1">
    <source>
        <dbReference type="SAM" id="MobiDB-lite"/>
    </source>
</evidence>
<keyword evidence="4" id="KW-1185">Reference proteome</keyword>
<proteinExistence type="predicted"/>
<gene>
    <name evidence="3" type="ORF">SAMN06893096_11318</name>
</gene>
<evidence type="ECO:0000256" key="2">
    <source>
        <dbReference type="SAM" id="Phobius"/>
    </source>
</evidence>
<reference evidence="4" key="1">
    <citation type="submission" date="2017-06" db="EMBL/GenBank/DDBJ databases">
        <authorList>
            <person name="Varghese N."/>
            <person name="Submissions S."/>
        </authorList>
    </citation>
    <scope>NUCLEOTIDE SEQUENCE [LARGE SCALE GENOMIC DNA]</scope>
    <source>
        <strain evidence="4">DSM 46839</strain>
    </source>
</reference>
<feature type="compositionally biased region" description="Basic residues" evidence="1">
    <location>
        <begin position="46"/>
        <end position="58"/>
    </location>
</feature>
<protein>
    <submittedName>
        <fullName evidence="3">Uncharacterized protein</fullName>
    </submittedName>
</protein>
<evidence type="ECO:0000313" key="3">
    <source>
        <dbReference type="EMBL" id="SNT01451.1"/>
    </source>
</evidence>
<name>A0A239J6D1_9ACTN</name>
<organism evidence="3 4">
    <name type="scientific">Geodermatophilus pulveris</name>
    <dbReference type="NCBI Taxonomy" id="1564159"/>
    <lineage>
        <taxon>Bacteria</taxon>
        <taxon>Bacillati</taxon>
        <taxon>Actinomycetota</taxon>
        <taxon>Actinomycetes</taxon>
        <taxon>Geodermatophilales</taxon>
        <taxon>Geodermatophilaceae</taxon>
        <taxon>Geodermatophilus</taxon>
    </lineage>
</organism>
<keyword evidence="2" id="KW-0472">Membrane</keyword>
<feature type="transmembrane region" description="Helical" evidence="2">
    <location>
        <begin position="6"/>
        <end position="26"/>
    </location>
</feature>
<keyword evidence="2" id="KW-1133">Transmembrane helix</keyword>
<dbReference type="EMBL" id="FZOO01000013">
    <property type="protein sequence ID" value="SNT01451.1"/>
    <property type="molecule type" value="Genomic_DNA"/>
</dbReference>
<dbReference type="AlphaFoldDB" id="A0A239J6D1"/>
<dbReference type="Proteomes" id="UP000198373">
    <property type="component" value="Unassembled WGS sequence"/>
</dbReference>
<feature type="region of interest" description="Disordered" evidence="1">
    <location>
        <begin position="30"/>
        <end position="58"/>
    </location>
</feature>